<keyword evidence="1" id="KW-0812">Transmembrane</keyword>
<dbReference type="RefSeq" id="WP_203897385.1">
    <property type="nucleotide sequence ID" value="NZ_BOPF01000002.1"/>
</dbReference>
<dbReference type="SUPFAM" id="SSF56524">
    <property type="entry name" value="Oxidoreductase molybdopterin-binding domain"/>
    <property type="match status" value="1"/>
</dbReference>
<proteinExistence type="predicted"/>
<dbReference type="GO" id="GO:0016491">
    <property type="term" value="F:oxidoreductase activity"/>
    <property type="evidence" value="ECO:0007669"/>
    <property type="project" value="InterPro"/>
</dbReference>
<dbReference type="AlphaFoldDB" id="A0A8J3YGL2"/>
<feature type="transmembrane region" description="Helical" evidence="1">
    <location>
        <begin position="200"/>
        <end position="218"/>
    </location>
</feature>
<dbReference type="EMBL" id="BOPF01000002">
    <property type="protein sequence ID" value="GIJ43848.1"/>
    <property type="molecule type" value="Genomic_DNA"/>
</dbReference>
<dbReference type="Pfam" id="PF00174">
    <property type="entry name" value="Oxidored_molyb"/>
    <property type="match status" value="1"/>
</dbReference>
<evidence type="ECO:0000313" key="4">
    <source>
        <dbReference type="Proteomes" id="UP000619260"/>
    </source>
</evidence>
<evidence type="ECO:0000313" key="3">
    <source>
        <dbReference type="EMBL" id="GIJ43848.1"/>
    </source>
</evidence>
<dbReference type="Gene3D" id="3.90.420.10">
    <property type="entry name" value="Oxidoreductase, molybdopterin-binding domain"/>
    <property type="match status" value="1"/>
</dbReference>
<keyword evidence="1" id="KW-1133">Transmembrane helix</keyword>
<gene>
    <name evidence="3" type="ORF">Val02_07340</name>
</gene>
<dbReference type="PANTHER" id="PTHR43032:SF2">
    <property type="entry name" value="BLL0505 PROTEIN"/>
    <property type="match status" value="1"/>
</dbReference>
<comment type="caution">
    <text evidence="3">The sequence shown here is derived from an EMBL/GenBank/DDBJ whole genome shotgun (WGS) entry which is preliminary data.</text>
</comment>
<sequence>MVRTPALRAGPVGRARAALSKGPVPRFTSALRSPWLVSRLGLWLALAIGVCFATGLYSHALQHPAWWFTFPTRPVSLYRVTQGVHVATGLAAIPLLAAKLWSVYPRLFALPPVRDAAHALERAGIAALVAGTLFEFVTGVLNVARVYGLMPFYFPAAHYRAAWLVVGGLLLHVAVKLPLIRAALTGPPPAPAPDGVSRRALFGFVGAAGIAVTAATLGQTLRPLAGLSVLAPRDPRIGPQGLPVNRTAAAAGVRTTAEEYRLEVAGPARTLRLSLADLAALPQHTATLPIACVEGWSANGVWSGVRVTDLVRAVGGTRDSGVTVESLQRAGRYRVSTLDSAQAADPLALLALRLGGEPLHPDHGYPLRLIAPNRPGVLQTKWVGRIEVSA</sequence>
<evidence type="ECO:0000256" key="1">
    <source>
        <dbReference type="SAM" id="Phobius"/>
    </source>
</evidence>
<keyword evidence="4" id="KW-1185">Reference proteome</keyword>
<feature type="transmembrane region" description="Helical" evidence="1">
    <location>
        <begin position="40"/>
        <end position="60"/>
    </location>
</feature>
<dbReference type="InterPro" id="IPR008335">
    <property type="entry name" value="Mopterin_OxRdtase_euk"/>
</dbReference>
<dbReference type="Proteomes" id="UP000619260">
    <property type="component" value="Unassembled WGS sequence"/>
</dbReference>
<reference evidence="3" key="1">
    <citation type="submission" date="2021-01" db="EMBL/GenBank/DDBJ databases">
        <title>Whole genome shotgun sequence of Virgisporangium aliadipatigenens NBRC 105644.</title>
        <authorList>
            <person name="Komaki H."/>
            <person name="Tamura T."/>
        </authorList>
    </citation>
    <scope>NUCLEOTIDE SEQUENCE</scope>
    <source>
        <strain evidence="3">NBRC 105644</strain>
    </source>
</reference>
<dbReference type="PRINTS" id="PR00407">
    <property type="entry name" value="EUMOPTERIN"/>
</dbReference>
<evidence type="ECO:0000259" key="2">
    <source>
        <dbReference type="Pfam" id="PF00174"/>
    </source>
</evidence>
<name>A0A8J3YGL2_9ACTN</name>
<feature type="transmembrane region" description="Helical" evidence="1">
    <location>
        <begin position="161"/>
        <end position="179"/>
    </location>
</feature>
<keyword evidence="1" id="KW-0472">Membrane</keyword>
<feature type="domain" description="Oxidoreductase molybdopterin-binding" evidence="2">
    <location>
        <begin position="255"/>
        <end position="389"/>
    </location>
</feature>
<dbReference type="PANTHER" id="PTHR43032">
    <property type="entry name" value="PROTEIN-METHIONINE-SULFOXIDE REDUCTASE"/>
    <property type="match status" value="1"/>
</dbReference>
<dbReference type="CDD" id="cd00321">
    <property type="entry name" value="SO_family_Moco"/>
    <property type="match status" value="1"/>
</dbReference>
<protein>
    <submittedName>
        <fullName evidence="3">Molybdopterin-binding protein</fullName>
    </submittedName>
</protein>
<dbReference type="InterPro" id="IPR036374">
    <property type="entry name" value="OxRdtase_Mopterin-bd_sf"/>
</dbReference>
<feature type="transmembrane region" description="Helical" evidence="1">
    <location>
        <begin position="123"/>
        <end position="141"/>
    </location>
</feature>
<organism evidence="3 4">
    <name type="scientific">Virgisporangium aliadipatigenens</name>
    <dbReference type="NCBI Taxonomy" id="741659"/>
    <lineage>
        <taxon>Bacteria</taxon>
        <taxon>Bacillati</taxon>
        <taxon>Actinomycetota</taxon>
        <taxon>Actinomycetes</taxon>
        <taxon>Micromonosporales</taxon>
        <taxon>Micromonosporaceae</taxon>
        <taxon>Virgisporangium</taxon>
    </lineage>
</organism>
<accession>A0A8J3YGL2</accession>
<feature type="transmembrane region" description="Helical" evidence="1">
    <location>
        <begin position="80"/>
        <end position="102"/>
    </location>
</feature>
<dbReference type="InterPro" id="IPR000572">
    <property type="entry name" value="OxRdtase_Mopterin-bd_dom"/>
</dbReference>